<evidence type="ECO:0000313" key="2">
    <source>
        <dbReference type="WBParaSite" id="PS1159_v2.g1717.t1"/>
    </source>
</evidence>
<dbReference type="WBParaSite" id="PS1159_v2.g1717.t1">
    <property type="protein sequence ID" value="PS1159_v2.g1717.t1"/>
    <property type="gene ID" value="PS1159_v2.g1717"/>
</dbReference>
<dbReference type="Proteomes" id="UP000887580">
    <property type="component" value="Unplaced"/>
</dbReference>
<accession>A0AC35FIH0</accession>
<proteinExistence type="predicted"/>
<name>A0AC35FIH0_9BILA</name>
<reference evidence="2" key="1">
    <citation type="submission" date="2022-11" db="UniProtKB">
        <authorList>
            <consortium name="WormBaseParasite"/>
        </authorList>
    </citation>
    <scope>IDENTIFICATION</scope>
</reference>
<evidence type="ECO:0000313" key="1">
    <source>
        <dbReference type="Proteomes" id="UP000887580"/>
    </source>
</evidence>
<sequence>MVYSFVGDTLSTTKVLGAQTPNLFQKHQNENDNSIIISCKDFRPNCGIFHVLCNNTTFELMMKRECPKTCGSCDNIENITDFENVTETFQQINNTQLNANQTKETKTMNREFTLLPDIQSISTNKAVKAVSASSLSKTIIKGTCFDEYIYCAEFTAMCQHGEYEELMARHCSLTCDRCDIQHKERETCKDFVECDGLKALCQHEIYQELMKKQCRKTCNVCVSESEGCKDRHKNCVGFKDDGFCDNPIYSNEERAYLCGKTCQLC</sequence>
<organism evidence="1 2">
    <name type="scientific">Panagrolaimus sp. PS1159</name>
    <dbReference type="NCBI Taxonomy" id="55785"/>
    <lineage>
        <taxon>Eukaryota</taxon>
        <taxon>Metazoa</taxon>
        <taxon>Ecdysozoa</taxon>
        <taxon>Nematoda</taxon>
        <taxon>Chromadorea</taxon>
        <taxon>Rhabditida</taxon>
        <taxon>Tylenchina</taxon>
        <taxon>Panagrolaimomorpha</taxon>
        <taxon>Panagrolaimoidea</taxon>
        <taxon>Panagrolaimidae</taxon>
        <taxon>Panagrolaimus</taxon>
    </lineage>
</organism>
<protein>
    <submittedName>
        <fullName evidence="2">ShKT domain-containing protein</fullName>
    </submittedName>
</protein>